<dbReference type="GO" id="GO:0005886">
    <property type="term" value="C:plasma membrane"/>
    <property type="evidence" value="ECO:0007669"/>
    <property type="project" value="UniProtKB-SubCell"/>
</dbReference>
<proteinExistence type="inferred from homology"/>
<dbReference type="Pfam" id="PF01032">
    <property type="entry name" value="FecCD"/>
    <property type="match status" value="1"/>
</dbReference>
<gene>
    <name evidence="9" type="ORF">Bccel_4612</name>
</gene>
<dbReference type="SUPFAM" id="SSF81345">
    <property type="entry name" value="ABC transporter involved in vitamin B12 uptake, BtuC"/>
    <property type="match status" value="1"/>
</dbReference>
<evidence type="ECO:0000256" key="6">
    <source>
        <dbReference type="ARBA" id="ARBA00022989"/>
    </source>
</evidence>
<keyword evidence="10" id="KW-1185">Reference proteome</keyword>
<reference evidence="10" key="1">
    <citation type="submission" date="2015-07" db="EMBL/GenBank/DDBJ databases">
        <title>Near-Complete Genome Sequence of the Cellulolytic Bacterium Bacteroides (Pseudobacteroides) cellulosolvens ATCC 35603.</title>
        <authorList>
            <person name="Dassa B."/>
            <person name="Utturkar S.M."/>
            <person name="Klingeman D.M."/>
            <person name="Hurt R.A."/>
            <person name="Keller M."/>
            <person name="Xu J."/>
            <person name="Reddy Y.H.K."/>
            <person name="Borovok I."/>
            <person name="Grinberg I.R."/>
            <person name="Lamed R."/>
            <person name="Zhivin O."/>
            <person name="Bayer E.A."/>
            <person name="Brown S.D."/>
        </authorList>
    </citation>
    <scope>NUCLEOTIDE SEQUENCE [LARGE SCALE GENOMIC DNA]</scope>
    <source>
        <strain evidence="10">DSM 2933</strain>
    </source>
</reference>
<sequence length="351" mass="37125" precursor="true">MTYVEKRPLIKLILCISILALLAAVILSATFGAAHISFLDAVRIMSSKIPLIGKFIPIDDLDTSHVMIVLNLRLPRIILSALVGAALAVVGAALQGMFKNPMADPYVMGISSGASLGAAIAIIAGMEYTFSGIGFITIFAFAGSILTIVLIYNIARVGSKIPPTTLLLAGIAINFMLLSMVSVIMVFNRNQVEKIVFWVMGSVSAASWNQIAFLFPLVFIGIAIILAFSRDLNLMSTGEETAKSLGTEVEKVKKILIAICSLLVAASVSVSGAIGFVGLIIPHSVRLLSGSDHRSLLPFSAVGGAAFMVICDTIARSAAAPAEIPVGAVTSILGSPYFIYLLYMNKKKVFN</sequence>
<keyword evidence="4" id="KW-1003">Cell membrane</keyword>
<feature type="transmembrane region" description="Helical" evidence="8">
    <location>
        <begin position="207"/>
        <end position="228"/>
    </location>
</feature>
<accession>A0A0L6JU46</accession>
<comment type="subcellular location">
    <subcellularLocation>
        <location evidence="1">Cell membrane</location>
        <topology evidence="1">Multi-pass membrane protein</topology>
    </subcellularLocation>
</comment>
<dbReference type="InterPro" id="IPR037294">
    <property type="entry name" value="ABC_BtuC-like"/>
</dbReference>
<dbReference type="STRING" id="398512.Bccel_4612"/>
<comment type="caution">
    <text evidence="9">The sequence shown here is derived from an EMBL/GenBank/DDBJ whole genome shotgun (WGS) entry which is preliminary data.</text>
</comment>
<feature type="transmembrane region" description="Helical" evidence="8">
    <location>
        <begin position="322"/>
        <end position="343"/>
    </location>
</feature>
<dbReference type="Gene3D" id="1.10.3470.10">
    <property type="entry name" value="ABC transporter involved in vitamin B12 uptake, BtuC"/>
    <property type="match status" value="1"/>
</dbReference>
<organism evidence="9 10">
    <name type="scientific">Pseudobacteroides cellulosolvens ATCC 35603 = DSM 2933</name>
    <dbReference type="NCBI Taxonomy" id="398512"/>
    <lineage>
        <taxon>Bacteria</taxon>
        <taxon>Bacillati</taxon>
        <taxon>Bacillota</taxon>
        <taxon>Clostridia</taxon>
        <taxon>Eubacteriales</taxon>
        <taxon>Oscillospiraceae</taxon>
        <taxon>Pseudobacteroides</taxon>
    </lineage>
</organism>
<dbReference type="FunFam" id="1.10.3470.10:FF:000001">
    <property type="entry name" value="Vitamin B12 ABC transporter permease BtuC"/>
    <property type="match status" value="1"/>
</dbReference>
<feature type="transmembrane region" description="Helical" evidence="8">
    <location>
        <begin position="106"/>
        <end position="126"/>
    </location>
</feature>
<evidence type="ECO:0000313" key="10">
    <source>
        <dbReference type="Proteomes" id="UP000036923"/>
    </source>
</evidence>
<protein>
    <submittedName>
        <fullName evidence="9">ABC-type transporter, integral membrane subunit</fullName>
    </submittedName>
</protein>
<dbReference type="EMBL" id="LGTC01000001">
    <property type="protein sequence ID" value="KNY29338.1"/>
    <property type="molecule type" value="Genomic_DNA"/>
</dbReference>
<dbReference type="RefSeq" id="WP_036935722.1">
    <property type="nucleotide sequence ID" value="NZ_JQKC01000001.1"/>
</dbReference>
<evidence type="ECO:0000256" key="2">
    <source>
        <dbReference type="ARBA" id="ARBA00007935"/>
    </source>
</evidence>
<dbReference type="InterPro" id="IPR000522">
    <property type="entry name" value="ABC_transptr_permease_BtuC"/>
</dbReference>
<dbReference type="Proteomes" id="UP000036923">
    <property type="component" value="Unassembled WGS sequence"/>
</dbReference>
<evidence type="ECO:0000256" key="1">
    <source>
        <dbReference type="ARBA" id="ARBA00004651"/>
    </source>
</evidence>
<feature type="transmembrane region" description="Helical" evidence="8">
    <location>
        <begin position="166"/>
        <end position="187"/>
    </location>
</feature>
<name>A0A0L6JU46_9FIRM</name>
<evidence type="ECO:0000313" key="9">
    <source>
        <dbReference type="EMBL" id="KNY29338.1"/>
    </source>
</evidence>
<evidence type="ECO:0000256" key="8">
    <source>
        <dbReference type="SAM" id="Phobius"/>
    </source>
</evidence>
<keyword evidence="3" id="KW-0813">Transport</keyword>
<evidence type="ECO:0000256" key="4">
    <source>
        <dbReference type="ARBA" id="ARBA00022475"/>
    </source>
</evidence>
<comment type="similarity">
    <text evidence="2">Belongs to the binding-protein-dependent transport system permease family. FecCD subfamily.</text>
</comment>
<feature type="transmembrane region" description="Helical" evidence="8">
    <location>
        <begin position="296"/>
        <end position="315"/>
    </location>
</feature>
<dbReference type="eggNOG" id="COG0609">
    <property type="taxonomic scope" value="Bacteria"/>
</dbReference>
<feature type="transmembrane region" description="Helical" evidence="8">
    <location>
        <begin position="255"/>
        <end position="281"/>
    </location>
</feature>
<feature type="transmembrane region" description="Helical" evidence="8">
    <location>
        <begin position="12"/>
        <end position="38"/>
    </location>
</feature>
<dbReference type="CDD" id="cd06550">
    <property type="entry name" value="TM_ABC_iron-siderophores_like"/>
    <property type="match status" value="1"/>
</dbReference>
<evidence type="ECO:0000256" key="3">
    <source>
        <dbReference type="ARBA" id="ARBA00022448"/>
    </source>
</evidence>
<dbReference type="AlphaFoldDB" id="A0A0L6JU46"/>
<feature type="transmembrane region" description="Helical" evidence="8">
    <location>
        <begin position="77"/>
        <end position="94"/>
    </location>
</feature>
<dbReference type="PANTHER" id="PTHR30472:SF25">
    <property type="entry name" value="ABC TRANSPORTER PERMEASE PROTEIN MJ0876-RELATED"/>
    <property type="match status" value="1"/>
</dbReference>
<evidence type="ECO:0000256" key="5">
    <source>
        <dbReference type="ARBA" id="ARBA00022692"/>
    </source>
</evidence>
<dbReference type="PATRIC" id="fig|398512.5.peg.4832"/>
<keyword evidence="7 8" id="KW-0472">Membrane</keyword>
<feature type="transmembrane region" description="Helical" evidence="8">
    <location>
        <begin position="132"/>
        <end position="154"/>
    </location>
</feature>
<keyword evidence="6 8" id="KW-1133">Transmembrane helix</keyword>
<dbReference type="GO" id="GO:0022857">
    <property type="term" value="F:transmembrane transporter activity"/>
    <property type="evidence" value="ECO:0007669"/>
    <property type="project" value="InterPro"/>
</dbReference>
<dbReference type="OrthoDB" id="9792889at2"/>
<evidence type="ECO:0000256" key="7">
    <source>
        <dbReference type="ARBA" id="ARBA00023136"/>
    </source>
</evidence>
<dbReference type="GO" id="GO:0033214">
    <property type="term" value="P:siderophore-iron import into cell"/>
    <property type="evidence" value="ECO:0007669"/>
    <property type="project" value="TreeGrafter"/>
</dbReference>
<dbReference type="PANTHER" id="PTHR30472">
    <property type="entry name" value="FERRIC ENTEROBACTIN TRANSPORT SYSTEM PERMEASE PROTEIN"/>
    <property type="match status" value="1"/>
</dbReference>
<keyword evidence="5 8" id="KW-0812">Transmembrane</keyword>